<name>A0A1R0XRR3_9BACL</name>
<proteinExistence type="predicted"/>
<reference evidence="1 2" key="1">
    <citation type="submission" date="2016-10" db="EMBL/GenBank/DDBJ databases">
        <title>Paenibacillus species isolates.</title>
        <authorList>
            <person name="Beno S.M."/>
        </authorList>
    </citation>
    <scope>NUCLEOTIDE SEQUENCE [LARGE SCALE GENOMIC DNA]</scope>
    <source>
        <strain evidence="1 2">FSL H7-0710</strain>
    </source>
</reference>
<dbReference type="OrthoDB" id="2455313at2"/>
<dbReference type="EMBL" id="MPTC01000021">
    <property type="protein sequence ID" value="OMD37689.1"/>
    <property type="molecule type" value="Genomic_DNA"/>
</dbReference>
<gene>
    <name evidence="1" type="ORF">BSK52_20640</name>
</gene>
<dbReference type="Proteomes" id="UP000187439">
    <property type="component" value="Unassembled WGS sequence"/>
</dbReference>
<accession>A0A1R0XRR3</accession>
<organism evidence="1 2">
    <name type="scientific">Paenibacillus odorifer</name>
    <dbReference type="NCBI Taxonomy" id="189426"/>
    <lineage>
        <taxon>Bacteria</taxon>
        <taxon>Bacillati</taxon>
        <taxon>Bacillota</taxon>
        <taxon>Bacilli</taxon>
        <taxon>Bacillales</taxon>
        <taxon>Paenibacillaceae</taxon>
        <taxon>Paenibacillus</taxon>
    </lineage>
</organism>
<dbReference type="AlphaFoldDB" id="A0A1R0XRR3"/>
<sequence>MKVTVINREINVNAVKVVSISGSSVFLVGDTQTINCSSAFDSVIEYAPSAPDQVQKGSE</sequence>
<protein>
    <submittedName>
        <fullName evidence="1">Uncharacterized protein</fullName>
    </submittedName>
</protein>
<comment type="caution">
    <text evidence="1">The sequence shown here is derived from an EMBL/GenBank/DDBJ whole genome shotgun (WGS) entry which is preliminary data.</text>
</comment>
<evidence type="ECO:0000313" key="1">
    <source>
        <dbReference type="EMBL" id="OMD37689.1"/>
    </source>
</evidence>
<dbReference type="RefSeq" id="WP_042128202.1">
    <property type="nucleotide sequence ID" value="NZ_MPTC01000021.1"/>
</dbReference>
<evidence type="ECO:0000313" key="2">
    <source>
        <dbReference type="Proteomes" id="UP000187439"/>
    </source>
</evidence>